<dbReference type="GO" id="GO:0032259">
    <property type="term" value="P:methylation"/>
    <property type="evidence" value="ECO:0007669"/>
    <property type="project" value="UniProtKB-KW"/>
</dbReference>
<evidence type="ECO:0000256" key="2">
    <source>
        <dbReference type="ARBA" id="ARBA00022603"/>
    </source>
</evidence>
<dbReference type="GO" id="GO:0008757">
    <property type="term" value="F:S-adenosylmethionine-dependent methyltransferase activity"/>
    <property type="evidence" value="ECO:0007669"/>
    <property type="project" value="UniProtKB-ARBA"/>
</dbReference>
<gene>
    <name evidence="4" type="ORF">C5167_031994</name>
</gene>
<evidence type="ECO:0008006" key="6">
    <source>
        <dbReference type="Google" id="ProtNLM"/>
    </source>
</evidence>
<keyword evidence="2" id="KW-0489">Methyltransferase</keyword>
<dbReference type="PIRSF" id="PIRSF037755">
    <property type="entry name" value="Mettl2_prd"/>
    <property type="match status" value="1"/>
</dbReference>
<sequence>SSWSATLQSSQKSMELKEAQYFSKDFEWEKLREEIENDISLRYHLESPPSSSSFSLSKDSEAWQNFHSRHYSGRFFKERRYLLKEFPELLDCDENSKVLEIGCGNGSTVLPILRGKHSTIVYACDCSMEALDRAKEIIETADGVSAKHRFCPFVCDFSVNKFPNWLICNTCRRISMKQLVVCETDVKDDKDTDLGASTALKEAQCCVGGVNFVTLMFTLSAVPSEKMPPAIAECLAVLRPGGVLLFRDYGLYDMTMLRFPANQRIGLREYVRSDGTRSYLFCLETVRELFVAAGFIELELDYCCINSVNRRNGKSMRRVWVHGKFQKPI</sequence>
<comment type="similarity">
    <text evidence="1">Belongs to the methyltransferase superfamily. METL family.</text>
</comment>
<dbReference type="EMBL" id="CM010721">
    <property type="protein sequence ID" value="RZC68894.1"/>
    <property type="molecule type" value="Genomic_DNA"/>
</dbReference>
<dbReference type="Pfam" id="PF13489">
    <property type="entry name" value="Methyltransf_23"/>
    <property type="match status" value="1"/>
</dbReference>
<dbReference type="InterPro" id="IPR029063">
    <property type="entry name" value="SAM-dependent_MTases_sf"/>
</dbReference>
<evidence type="ECO:0000256" key="1">
    <source>
        <dbReference type="ARBA" id="ARBA00009725"/>
    </source>
</evidence>
<evidence type="ECO:0000313" key="5">
    <source>
        <dbReference type="Proteomes" id="UP000316621"/>
    </source>
</evidence>
<dbReference type="Proteomes" id="UP000316621">
    <property type="component" value="Chromosome 7"/>
</dbReference>
<evidence type="ECO:0000256" key="3">
    <source>
        <dbReference type="ARBA" id="ARBA00022679"/>
    </source>
</evidence>
<proteinExistence type="inferred from homology"/>
<dbReference type="CDD" id="cd02440">
    <property type="entry name" value="AdoMet_MTases"/>
    <property type="match status" value="1"/>
</dbReference>
<organism evidence="4 5">
    <name type="scientific">Papaver somniferum</name>
    <name type="common">Opium poppy</name>
    <dbReference type="NCBI Taxonomy" id="3469"/>
    <lineage>
        <taxon>Eukaryota</taxon>
        <taxon>Viridiplantae</taxon>
        <taxon>Streptophyta</taxon>
        <taxon>Embryophyta</taxon>
        <taxon>Tracheophyta</taxon>
        <taxon>Spermatophyta</taxon>
        <taxon>Magnoliopsida</taxon>
        <taxon>Ranunculales</taxon>
        <taxon>Papaveraceae</taxon>
        <taxon>Papaveroideae</taxon>
        <taxon>Papaver</taxon>
    </lineage>
</organism>
<protein>
    <recommendedName>
        <fullName evidence="6">Methyltransferase-like protein</fullName>
    </recommendedName>
</protein>
<dbReference type="SUPFAM" id="SSF53335">
    <property type="entry name" value="S-adenosyl-L-methionine-dependent methyltransferases"/>
    <property type="match status" value="1"/>
</dbReference>
<dbReference type="PANTHER" id="PTHR22809">
    <property type="entry name" value="METHYLTRANSFERASE-RELATED"/>
    <property type="match status" value="1"/>
</dbReference>
<dbReference type="Gene3D" id="3.40.50.150">
    <property type="entry name" value="Vaccinia Virus protein VP39"/>
    <property type="match status" value="1"/>
</dbReference>
<dbReference type="Gramene" id="RZC68894">
    <property type="protein sequence ID" value="RZC68894"/>
    <property type="gene ID" value="C5167_031994"/>
</dbReference>
<dbReference type="OMA" id="YVFCETV"/>
<dbReference type="STRING" id="3469.A0A4Y7K6C8"/>
<accession>A0A4Y7K6C8</accession>
<dbReference type="GO" id="GO:0008173">
    <property type="term" value="F:RNA methyltransferase activity"/>
    <property type="evidence" value="ECO:0007669"/>
    <property type="project" value="UniProtKB-ARBA"/>
</dbReference>
<keyword evidence="3" id="KW-0808">Transferase</keyword>
<keyword evidence="5" id="KW-1185">Reference proteome</keyword>
<evidence type="ECO:0000313" key="4">
    <source>
        <dbReference type="EMBL" id="RZC68894.1"/>
    </source>
</evidence>
<dbReference type="PANTHER" id="PTHR22809:SF14">
    <property type="entry name" value="TRNA N(3)-METHYLCYTIDINE METHYLTRANSFERASE"/>
    <property type="match status" value="1"/>
</dbReference>
<dbReference type="AlphaFoldDB" id="A0A4Y7K6C8"/>
<feature type="non-terminal residue" evidence="4">
    <location>
        <position position="1"/>
    </location>
</feature>
<dbReference type="InterPro" id="IPR026113">
    <property type="entry name" value="METTL2/6/8-like"/>
</dbReference>
<reference evidence="4 5" key="1">
    <citation type="journal article" date="2018" name="Science">
        <title>The opium poppy genome and morphinan production.</title>
        <authorList>
            <person name="Guo L."/>
            <person name="Winzer T."/>
            <person name="Yang X."/>
            <person name="Li Y."/>
            <person name="Ning Z."/>
            <person name="He Z."/>
            <person name="Teodor R."/>
            <person name="Lu Y."/>
            <person name="Bowser T.A."/>
            <person name="Graham I.A."/>
            <person name="Ye K."/>
        </authorList>
    </citation>
    <scope>NUCLEOTIDE SEQUENCE [LARGE SCALE GENOMIC DNA]</scope>
    <source>
        <strain evidence="5">cv. HN1</strain>
        <tissue evidence="4">Leaves</tissue>
    </source>
</reference>
<name>A0A4Y7K6C8_PAPSO</name>